<feature type="non-terminal residue" evidence="1">
    <location>
        <position position="104"/>
    </location>
</feature>
<organism evidence="1">
    <name type="scientific">Graphocephala atropunctata</name>
    <dbReference type="NCBI Taxonomy" id="36148"/>
    <lineage>
        <taxon>Eukaryota</taxon>
        <taxon>Metazoa</taxon>
        <taxon>Ecdysozoa</taxon>
        <taxon>Arthropoda</taxon>
        <taxon>Hexapoda</taxon>
        <taxon>Insecta</taxon>
        <taxon>Pterygota</taxon>
        <taxon>Neoptera</taxon>
        <taxon>Paraneoptera</taxon>
        <taxon>Hemiptera</taxon>
        <taxon>Auchenorrhyncha</taxon>
        <taxon>Membracoidea</taxon>
        <taxon>Cicadellidae</taxon>
        <taxon>Cicadellinae</taxon>
        <taxon>Cicadellini</taxon>
        <taxon>Graphocephala</taxon>
    </lineage>
</organism>
<proteinExistence type="predicted"/>
<dbReference type="AlphaFoldDB" id="A0A1B6L3M4"/>
<evidence type="ECO:0000313" key="1">
    <source>
        <dbReference type="EMBL" id="JAT18255.1"/>
    </source>
</evidence>
<reference evidence="1" key="1">
    <citation type="submission" date="2015-11" db="EMBL/GenBank/DDBJ databases">
        <title>De novo transcriptome assembly of four potential Pierce s Disease insect vectors from Arizona vineyards.</title>
        <authorList>
            <person name="Tassone E.E."/>
        </authorList>
    </citation>
    <scope>NUCLEOTIDE SEQUENCE</scope>
</reference>
<accession>A0A1B6L3M4</accession>
<dbReference type="EMBL" id="GEBQ01021722">
    <property type="protein sequence ID" value="JAT18255.1"/>
    <property type="molecule type" value="Transcribed_RNA"/>
</dbReference>
<gene>
    <name evidence="1" type="ORF">g.8565</name>
</gene>
<sequence>MDFLELPEVVSVELVEHLPVPMEPLVGPAVVSAVAHPQALTAHLEVVLEHPLDHMVHPVDQVEVSVELVEHLPVPMEPLEDLAVVSAVAHPQALTAHLEVVLEH</sequence>
<protein>
    <submittedName>
        <fullName evidence="1">Uncharacterized protein</fullName>
    </submittedName>
</protein>
<name>A0A1B6L3M4_9HEMI</name>